<accession>A0AA36GDZ8</accession>
<reference evidence="1" key="1">
    <citation type="submission" date="2023-07" db="EMBL/GenBank/DDBJ databases">
        <authorList>
            <consortium name="CYATHOMIX"/>
        </authorList>
    </citation>
    <scope>NUCLEOTIDE SEQUENCE</scope>
    <source>
        <strain evidence="1">N/A</strain>
    </source>
</reference>
<name>A0AA36GDZ8_CYLNA</name>
<organism evidence="1 2">
    <name type="scientific">Cylicocyclus nassatus</name>
    <name type="common">Nematode worm</name>
    <dbReference type="NCBI Taxonomy" id="53992"/>
    <lineage>
        <taxon>Eukaryota</taxon>
        <taxon>Metazoa</taxon>
        <taxon>Ecdysozoa</taxon>
        <taxon>Nematoda</taxon>
        <taxon>Chromadorea</taxon>
        <taxon>Rhabditida</taxon>
        <taxon>Rhabditina</taxon>
        <taxon>Rhabditomorpha</taxon>
        <taxon>Strongyloidea</taxon>
        <taxon>Strongylidae</taxon>
        <taxon>Cylicocyclus</taxon>
    </lineage>
</organism>
<sequence>MACRNSYFRVLYQFWFFNNKLHVKRSERGDDAEMLAVMIWCGIATTPLAGSDVDQIGCSCHPCWALYTATDLHTSWQLPLATCSHRQKSSTAAKCSCYQNNPTSADFRYPPIPLLASEDNKWHRRIMA</sequence>
<proteinExistence type="predicted"/>
<dbReference type="EMBL" id="CATQJL010000001">
    <property type="protein sequence ID" value="CAJ0588789.1"/>
    <property type="molecule type" value="Genomic_DNA"/>
</dbReference>
<evidence type="ECO:0000313" key="1">
    <source>
        <dbReference type="EMBL" id="CAJ0588789.1"/>
    </source>
</evidence>
<dbReference type="AlphaFoldDB" id="A0AA36GDZ8"/>
<protein>
    <submittedName>
        <fullName evidence="1">Uncharacterized protein</fullName>
    </submittedName>
</protein>
<dbReference type="Proteomes" id="UP001176961">
    <property type="component" value="Unassembled WGS sequence"/>
</dbReference>
<gene>
    <name evidence="1" type="ORF">CYNAS_LOCUS772</name>
</gene>
<evidence type="ECO:0000313" key="2">
    <source>
        <dbReference type="Proteomes" id="UP001176961"/>
    </source>
</evidence>
<keyword evidence="2" id="KW-1185">Reference proteome</keyword>
<comment type="caution">
    <text evidence="1">The sequence shown here is derived from an EMBL/GenBank/DDBJ whole genome shotgun (WGS) entry which is preliminary data.</text>
</comment>